<dbReference type="InterPro" id="IPR045759">
    <property type="entry name" value="Ap4A_phos1/2_N"/>
</dbReference>
<evidence type="ECO:0000259" key="2">
    <source>
        <dbReference type="Pfam" id="PF09830"/>
    </source>
</evidence>
<proteinExistence type="predicted"/>
<dbReference type="RefSeq" id="WP_034833523.1">
    <property type="nucleotide sequence ID" value="NZ_JOKH01000001.1"/>
</dbReference>
<dbReference type="GO" id="GO:0003877">
    <property type="term" value="F:ATP:ADP adenylyltransferase activity"/>
    <property type="evidence" value="ECO:0007669"/>
    <property type="project" value="InterPro"/>
</dbReference>
<organism evidence="4 5">
    <name type="scientific">Endozoicomonas numazuensis</name>
    <dbReference type="NCBI Taxonomy" id="1137799"/>
    <lineage>
        <taxon>Bacteria</taxon>
        <taxon>Pseudomonadati</taxon>
        <taxon>Pseudomonadota</taxon>
        <taxon>Gammaproteobacteria</taxon>
        <taxon>Oceanospirillales</taxon>
        <taxon>Endozoicomonadaceae</taxon>
        <taxon>Endozoicomonas</taxon>
    </lineage>
</organism>
<feature type="domain" description="ATP adenylyltransferase C-terminal" evidence="2">
    <location>
        <begin position="176"/>
        <end position="276"/>
    </location>
</feature>
<dbReference type="SUPFAM" id="SSF54197">
    <property type="entry name" value="HIT-like"/>
    <property type="match status" value="1"/>
</dbReference>
<evidence type="ECO:0000313" key="5">
    <source>
        <dbReference type="Proteomes" id="UP000028073"/>
    </source>
</evidence>
<gene>
    <name evidence="4" type="ORF">GZ78_06810</name>
</gene>
<sequence length="280" mass="32153">MNTLDTFIPGTLWNRLSEVSDSARSSGHLKSSKTEVKIIQDGLAYEVRILSELRKKPNRNSSTSDHANPFLPFDPAMHVADLNTGHVLLLNKFNVVDNHYLIITQKYEDQEEAFELKEFEAVAQVLPEFPQLVFYNSGRDAGASQPHRHLQSLPIDGLPIDPALTDIPDNPARLETLPYEHLIVRLNLKINHQPEDWLHIYQQMIDHLKLRKADGRLKPYNFLMTDQWMMIIPRTEGRFESISVNALGFAGLLLVKNRERFETLLHQQPSKVLSYLTRPS</sequence>
<dbReference type="STRING" id="1137799.GZ78_06810"/>
<dbReference type="eggNOG" id="COG4360">
    <property type="taxonomic scope" value="Bacteria"/>
</dbReference>
<evidence type="ECO:0000259" key="3">
    <source>
        <dbReference type="Pfam" id="PF19327"/>
    </source>
</evidence>
<dbReference type="GO" id="GO:0009117">
    <property type="term" value="P:nucleotide metabolic process"/>
    <property type="evidence" value="ECO:0007669"/>
    <property type="project" value="InterPro"/>
</dbReference>
<dbReference type="Proteomes" id="UP000028073">
    <property type="component" value="Unassembled WGS sequence"/>
</dbReference>
<name>A0A081NMD0_9GAMM</name>
<keyword evidence="5" id="KW-1185">Reference proteome</keyword>
<dbReference type="EMBL" id="JOKH01000001">
    <property type="protein sequence ID" value="KEQ19603.1"/>
    <property type="molecule type" value="Genomic_DNA"/>
</dbReference>
<dbReference type="InterPro" id="IPR009163">
    <property type="entry name" value="Ap4A_phos1/2"/>
</dbReference>
<dbReference type="InterPro" id="IPR043171">
    <property type="entry name" value="Ap4A_phos1/2-like"/>
</dbReference>
<dbReference type="Pfam" id="PF09830">
    <property type="entry name" value="ATP_transf"/>
    <property type="match status" value="1"/>
</dbReference>
<dbReference type="OrthoDB" id="421767at2"/>
<dbReference type="GO" id="GO:0005524">
    <property type="term" value="F:ATP binding"/>
    <property type="evidence" value="ECO:0007669"/>
    <property type="project" value="InterPro"/>
</dbReference>
<feature type="domain" description="Ap4A phosphorylase 1/2 N-terminal" evidence="3">
    <location>
        <begin position="7"/>
        <end position="164"/>
    </location>
</feature>
<evidence type="ECO:0000256" key="1">
    <source>
        <dbReference type="PIRSR" id="PIRSR000846-1"/>
    </source>
</evidence>
<dbReference type="InterPro" id="IPR019200">
    <property type="entry name" value="ATP_adenylylTrfase_C"/>
</dbReference>
<reference evidence="4 5" key="1">
    <citation type="submission" date="2014-06" db="EMBL/GenBank/DDBJ databases">
        <title>Whole Genome Sequences of Three Symbiotic Endozoicomonas Bacteria.</title>
        <authorList>
            <person name="Neave M.J."/>
            <person name="Apprill A."/>
            <person name="Voolstra C.R."/>
        </authorList>
    </citation>
    <scope>NUCLEOTIDE SEQUENCE [LARGE SCALE GENOMIC DNA]</scope>
    <source>
        <strain evidence="4 5">DSM 25634</strain>
    </source>
</reference>
<protein>
    <submittedName>
        <fullName evidence="4">Uncharacterized protein</fullName>
    </submittedName>
</protein>
<dbReference type="PANTHER" id="PTHR38420">
    <property type="entry name" value="AP-4-A PHOSPHORYLASE II"/>
    <property type="match status" value="1"/>
</dbReference>
<feature type="active site" description="Nucleophile" evidence="1">
    <location>
        <position position="149"/>
    </location>
</feature>
<comment type="caution">
    <text evidence="4">The sequence shown here is derived from an EMBL/GenBank/DDBJ whole genome shotgun (WGS) entry which is preliminary data.</text>
</comment>
<dbReference type="InterPro" id="IPR036265">
    <property type="entry name" value="HIT-like_sf"/>
</dbReference>
<dbReference type="AlphaFoldDB" id="A0A081NMD0"/>
<dbReference type="Pfam" id="PF19327">
    <property type="entry name" value="Ap4A_phos_N"/>
    <property type="match status" value="1"/>
</dbReference>
<dbReference type="PANTHER" id="PTHR38420:SF1">
    <property type="entry name" value="PUTATIVE (AFU_ORTHOLOGUE AFUA_5G14690)-RELATED"/>
    <property type="match status" value="1"/>
</dbReference>
<evidence type="ECO:0000313" key="4">
    <source>
        <dbReference type="EMBL" id="KEQ19603.1"/>
    </source>
</evidence>
<accession>A0A081NMD0</accession>
<dbReference type="Gene3D" id="3.30.428.70">
    <property type="match status" value="1"/>
</dbReference>
<dbReference type="PIRSF" id="PIRSF000846">
    <property type="entry name" value="ATP_adenylyltr"/>
    <property type="match status" value="1"/>
</dbReference>